<gene>
    <name evidence="2" type="ORF">KME15_04800</name>
</gene>
<protein>
    <recommendedName>
        <fullName evidence="4">PIN domain-containing protein</fullName>
    </recommendedName>
</protein>
<proteinExistence type="predicted"/>
<reference evidence="2" key="2">
    <citation type="journal article" date="2022" name="Microbiol. Resour. Announc.">
        <title>Metagenome Sequencing to Explore Phylogenomics of Terrestrial Cyanobacteria.</title>
        <authorList>
            <person name="Ward R.D."/>
            <person name="Stajich J.E."/>
            <person name="Johansen J.R."/>
            <person name="Huntemann M."/>
            <person name="Clum A."/>
            <person name="Foster B."/>
            <person name="Foster B."/>
            <person name="Roux S."/>
            <person name="Palaniappan K."/>
            <person name="Varghese N."/>
            <person name="Mukherjee S."/>
            <person name="Reddy T.B.K."/>
            <person name="Daum C."/>
            <person name="Copeland A."/>
            <person name="Chen I.A."/>
            <person name="Ivanova N.N."/>
            <person name="Kyrpides N.C."/>
            <person name="Shapiro N."/>
            <person name="Eloe-Fadrosh E.A."/>
            <person name="Pietrasiak N."/>
        </authorList>
    </citation>
    <scope>NUCLEOTIDE SEQUENCE</scope>
    <source>
        <strain evidence="2">UHER 2000/2452</strain>
    </source>
</reference>
<dbReference type="AlphaFoldDB" id="A0A951Q882"/>
<evidence type="ECO:0000313" key="2">
    <source>
        <dbReference type="EMBL" id="MBW4657971.1"/>
    </source>
</evidence>
<comment type="caution">
    <text evidence="2">The sequence shown here is derived from an EMBL/GenBank/DDBJ whole genome shotgun (WGS) entry which is preliminary data.</text>
</comment>
<accession>A0A951Q882</accession>
<keyword evidence="1" id="KW-1133">Transmembrane helix</keyword>
<evidence type="ECO:0000256" key="1">
    <source>
        <dbReference type="SAM" id="Phobius"/>
    </source>
</evidence>
<dbReference type="Proteomes" id="UP000757435">
    <property type="component" value="Unassembled WGS sequence"/>
</dbReference>
<dbReference type="EMBL" id="JAHHHD010000003">
    <property type="protein sequence ID" value="MBW4657971.1"/>
    <property type="molecule type" value="Genomic_DNA"/>
</dbReference>
<name>A0A951Q882_9CYAN</name>
<reference evidence="2" key="1">
    <citation type="submission" date="2021-05" db="EMBL/GenBank/DDBJ databases">
        <authorList>
            <person name="Pietrasiak N."/>
            <person name="Ward R."/>
            <person name="Stajich J.E."/>
            <person name="Kurbessoian T."/>
        </authorList>
    </citation>
    <scope>NUCLEOTIDE SEQUENCE</scope>
    <source>
        <strain evidence="2">UHER 2000/2452</strain>
    </source>
</reference>
<dbReference type="CDD" id="cd18710">
    <property type="entry name" value="PIN_VapC-like"/>
    <property type="match status" value="1"/>
</dbReference>
<sequence length="259" mass="28905">MAVPPVILVFDISALSVSSPSEWQEFSRVGSCYIPQVVYEEMKLMFDRSPDPDLERIAKAFNRFYASSGWQITDANAHHPTLKVGSGQALTRRSRVSLAVGRCAFALSQNFSNSLVVLVSKDRALLQRLYEIPVVNLCGITGESLLQWSRTGQRPIAVSQKFQQFRTAYGMPPAAPAYQRTSPTRTTPQTKPTIVRNTVSRPDWLPDVISLLLAVAGLAIAAYLIWFLLNSADLKKYWPQTLAPHQLPFKELQVAVDKK</sequence>
<dbReference type="InterPro" id="IPR049931">
    <property type="entry name" value="PIN_VapC-like"/>
</dbReference>
<keyword evidence="1" id="KW-0472">Membrane</keyword>
<evidence type="ECO:0008006" key="4">
    <source>
        <dbReference type="Google" id="ProtNLM"/>
    </source>
</evidence>
<organism evidence="2 3">
    <name type="scientific">Drouetiella hepatica Uher 2000/2452</name>
    <dbReference type="NCBI Taxonomy" id="904376"/>
    <lineage>
        <taxon>Bacteria</taxon>
        <taxon>Bacillati</taxon>
        <taxon>Cyanobacteriota</taxon>
        <taxon>Cyanophyceae</taxon>
        <taxon>Oculatellales</taxon>
        <taxon>Oculatellaceae</taxon>
        <taxon>Drouetiella</taxon>
    </lineage>
</organism>
<evidence type="ECO:0000313" key="3">
    <source>
        <dbReference type="Proteomes" id="UP000757435"/>
    </source>
</evidence>
<keyword evidence="1" id="KW-0812">Transmembrane</keyword>
<feature type="transmembrane region" description="Helical" evidence="1">
    <location>
        <begin position="208"/>
        <end position="229"/>
    </location>
</feature>